<dbReference type="GO" id="GO:0016791">
    <property type="term" value="F:phosphatase activity"/>
    <property type="evidence" value="ECO:0007669"/>
    <property type="project" value="TreeGrafter"/>
</dbReference>
<dbReference type="SFLD" id="SFLDS00003">
    <property type="entry name" value="Haloacid_Dehalogenase"/>
    <property type="match status" value="1"/>
</dbReference>
<dbReference type="EMBL" id="JAKRVX010000001">
    <property type="protein sequence ID" value="MCL9815335.1"/>
    <property type="molecule type" value="Genomic_DNA"/>
</dbReference>
<dbReference type="GO" id="GO:0044281">
    <property type="term" value="P:small molecule metabolic process"/>
    <property type="evidence" value="ECO:0007669"/>
    <property type="project" value="UniProtKB-ARBA"/>
</dbReference>
<gene>
    <name evidence="6" type="ORF">AArcSt2_00085</name>
</gene>
<keyword evidence="4 6" id="KW-0378">Hydrolase</keyword>
<dbReference type="PANTHER" id="PTHR46470:SF2">
    <property type="entry name" value="GLYCERALDEHYDE 3-PHOSPHATE PHOSPHATASE"/>
    <property type="match status" value="1"/>
</dbReference>
<dbReference type="SFLD" id="SFLDG01129">
    <property type="entry name" value="C1.5:_HAD__Beta-PGM__Phosphata"/>
    <property type="match status" value="1"/>
</dbReference>
<dbReference type="RefSeq" id="WP_250582127.1">
    <property type="nucleotide sequence ID" value="NZ_JAKRVX010000001.1"/>
</dbReference>
<sequence length="223" mass="23876">MARFDAVVFDLDDTLCTQTQSGSEIYYGAFREAGIDSFGTPADLWGALVGSPDPVDDVGYLAAGFTTVAAQYGQTPIDAEALADGFLSVVDHSAVTFLPDAKHVLKTVSESFSIGLLTNGPYRRQAQKIAALNIESAFEAIVYAGDLPRQKPNREPFDRVLDTLGSTPSRTMYVGNSLRHDVAGAQGVGMTAVWYTPTGADPAPYEPEYIIESLAELLSVVSR</sequence>
<protein>
    <submittedName>
        <fullName evidence="6">HAD family hydrolase</fullName>
    </submittedName>
</protein>
<evidence type="ECO:0000313" key="7">
    <source>
        <dbReference type="Proteomes" id="UP001203207"/>
    </source>
</evidence>
<dbReference type="PRINTS" id="PR00413">
    <property type="entry name" value="HADHALOGNASE"/>
</dbReference>
<dbReference type="NCBIfam" id="TIGR01549">
    <property type="entry name" value="HAD-SF-IA-v1"/>
    <property type="match status" value="1"/>
</dbReference>
<name>A0AAE3K7D5_9EURY</name>
<dbReference type="Pfam" id="PF00702">
    <property type="entry name" value="Hydrolase"/>
    <property type="match status" value="1"/>
</dbReference>
<keyword evidence="5" id="KW-0460">Magnesium</keyword>
<evidence type="ECO:0000256" key="3">
    <source>
        <dbReference type="ARBA" id="ARBA00022723"/>
    </source>
</evidence>
<keyword evidence="7" id="KW-1185">Reference proteome</keyword>
<evidence type="ECO:0000256" key="1">
    <source>
        <dbReference type="ARBA" id="ARBA00001946"/>
    </source>
</evidence>
<evidence type="ECO:0000256" key="4">
    <source>
        <dbReference type="ARBA" id="ARBA00022801"/>
    </source>
</evidence>
<dbReference type="Proteomes" id="UP001203207">
    <property type="component" value="Unassembled WGS sequence"/>
</dbReference>
<dbReference type="PANTHER" id="PTHR46470">
    <property type="entry name" value="N-ACYLNEURAMINATE-9-PHOSPHATASE"/>
    <property type="match status" value="1"/>
</dbReference>
<dbReference type="SUPFAM" id="SSF56784">
    <property type="entry name" value="HAD-like"/>
    <property type="match status" value="1"/>
</dbReference>
<organism evidence="6 7">
    <name type="scientific">Natronocalculus amylovorans</name>
    <dbReference type="NCBI Taxonomy" id="2917812"/>
    <lineage>
        <taxon>Archaea</taxon>
        <taxon>Methanobacteriati</taxon>
        <taxon>Methanobacteriota</taxon>
        <taxon>Stenosarchaea group</taxon>
        <taxon>Halobacteria</taxon>
        <taxon>Halobacteriales</taxon>
        <taxon>Haloferacaceae</taxon>
        <taxon>Natronocalculus</taxon>
    </lineage>
</organism>
<evidence type="ECO:0000313" key="6">
    <source>
        <dbReference type="EMBL" id="MCL9815335.1"/>
    </source>
</evidence>
<dbReference type="Gene3D" id="3.40.50.1000">
    <property type="entry name" value="HAD superfamily/HAD-like"/>
    <property type="match status" value="1"/>
</dbReference>
<reference evidence="6" key="2">
    <citation type="submission" date="2022-02" db="EMBL/GenBank/DDBJ databases">
        <authorList>
            <person name="Elcheninov A.G."/>
            <person name="Sorokin D.Y."/>
            <person name="Kublanov I.V."/>
        </authorList>
    </citation>
    <scope>NUCLEOTIDE SEQUENCE</scope>
    <source>
        <strain evidence="6">AArc-St2</strain>
    </source>
</reference>
<dbReference type="GO" id="GO:0046872">
    <property type="term" value="F:metal ion binding"/>
    <property type="evidence" value="ECO:0007669"/>
    <property type="project" value="UniProtKB-KW"/>
</dbReference>
<comment type="similarity">
    <text evidence="2">Belongs to the HAD-like hydrolase superfamily.</text>
</comment>
<comment type="cofactor">
    <cofactor evidence="1">
        <name>Mg(2+)</name>
        <dbReference type="ChEBI" id="CHEBI:18420"/>
    </cofactor>
</comment>
<evidence type="ECO:0000256" key="2">
    <source>
        <dbReference type="ARBA" id="ARBA00007958"/>
    </source>
</evidence>
<dbReference type="InterPro" id="IPR036412">
    <property type="entry name" value="HAD-like_sf"/>
</dbReference>
<dbReference type="InterPro" id="IPR023214">
    <property type="entry name" value="HAD_sf"/>
</dbReference>
<dbReference type="InterPro" id="IPR051400">
    <property type="entry name" value="HAD-like_hydrolase"/>
</dbReference>
<comment type="caution">
    <text evidence="6">The sequence shown here is derived from an EMBL/GenBank/DDBJ whole genome shotgun (WGS) entry which is preliminary data.</text>
</comment>
<reference evidence="6" key="1">
    <citation type="journal article" date="2022" name="Syst. Appl. Microbiol.">
        <title>Natronocalculus amylovorans gen. nov., sp. nov., and Natranaeroarchaeum aerophilus sp. nov., dominant culturable amylolytic natronoarchaea from hypersaline soda lakes in southwestern Siberia.</title>
        <authorList>
            <person name="Sorokin D.Y."/>
            <person name="Elcheninov A.G."/>
            <person name="Khizhniak T.V."/>
            <person name="Koenen M."/>
            <person name="Bale N.J."/>
            <person name="Damste J.S.S."/>
            <person name="Kublanov I.V."/>
        </authorList>
    </citation>
    <scope>NUCLEOTIDE SEQUENCE</scope>
    <source>
        <strain evidence="6">AArc-St2</strain>
    </source>
</reference>
<dbReference type="Gene3D" id="1.20.120.710">
    <property type="entry name" value="Haloacid dehalogenase hydrolase-like domain"/>
    <property type="match status" value="1"/>
</dbReference>
<keyword evidence="3" id="KW-0479">Metal-binding</keyword>
<evidence type="ECO:0000256" key="5">
    <source>
        <dbReference type="ARBA" id="ARBA00022842"/>
    </source>
</evidence>
<dbReference type="AlphaFoldDB" id="A0AAE3K7D5"/>
<accession>A0AAE3K7D5</accession>
<dbReference type="InterPro" id="IPR006439">
    <property type="entry name" value="HAD-SF_hydro_IA"/>
</dbReference>
<proteinExistence type="inferred from homology"/>